<dbReference type="SUPFAM" id="SSF53098">
    <property type="entry name" value="Ribonuclease H-like"/>
    <property type="match status" value="1"/>
</dbReference>
<keyword evidence="11" id="KW-1185">Reference proteome</keyword>
<feature type="region of interest" description="Disordered" evidence="8">
    <location>
        <begin position="1338"/>
        <end position="1414"/>
    </location>
</feature>
<dbReference type="CDD" id="cd01647">
    <property type="entry name" value="RT_LTR"/>
    <property type="match status" value="1"/>
</dbReference>
<protein>
    <recommendedName>
        <fullName evidence="1">RNA-directed DNA polymerase</fullName>
        <ecNumber evidence="1">2.7.7.49</ecNumber>
    </recommendedName>
</protein>
<keyword evidence="2" id="KW-0808">Transferase</keyword>
<dbReference type="CDD" id="cd00303">
    <property type="entry name" value="retropepsin_like"/>
    <property type="match status" value="2"/>
</dbReference>
<dbReference type="Pfam" id="PF17921">
    <property type="entry name" value="Integrase_H2C2"/>
    <property type="match status" value="1"/>
</dbReference>
<feature type="compositionally biased region" description="Basic and acidic residues" evidence="8">
    <location>
        <begin position="26"/>
        <end position="37"/>
    </location>
</feature>
<keyword evidence="5" id="KW-0255">Endonuclease</keyword>
<accession>A0AA38T248</accession>
<feature type="region of interest" description="Disordered" evidence="8">
    <location>
        <begin position="1155"/>
        <end position="1198"/>
    </location>
</feature>
<dbReference type="Pfam" id="PF00665">
    <property type="entry name" value="rve"/>
    <property type="match status" value="1"/>
</dbReference>
<feature type="compositionally biased region" description="Basic and acidic residues" evidence="8">
    <location>
        <begin position="81"/>
        <end position="91"/>
    </location>
</feature>
<keyword evidence="4" id="KW-0540">Nuclease</keyword>
<dbReference type="Gene3D" id="3.30.70.270">
    <property type="match status" value="3"/>
</dbReference>
<evidence type="ECO:0000256" key="3">
    <source>
        <dbReference type="ARBA" id="ARBA00022695"/>
    </source>
</evidence>
<proteinExistence type="predicted"/>
<evidence type="ECO:0000313" key="11">
    <source>
        <dbReference type="Proteomes" id="UP001172457"/>
    </source>
</evidence>
<dbReference type="SUPFAM" id="SSF56672">
    <property type="entry name" value="DNA/RNA polymerases"/>
    <property type="match status" value="2"/>
</dbReference>
<dbReference type="GO" id="GO:0003676">
    <property type="term" value="F:nucleic acid binding"/>
    <property type="evidence" value="ECO:0007669"/>
    <property type="project" value="InterPro"/>
</dbReference>
<feature type="region of interest" description="Disordered" evidence="8">
    <location>
        <begin position="61"/>
        <end position="94"/>
    </location>
</feature>
<dbReference type="InterPro" id="IPR043128">
    <property type="entry name" value="Rev_trsase/Diguanyl_cyclase"/>
</dbReference>
<dbReference type="Gene3D" id="3.10.10.10">
    <property type="entry name" value="HIV Type 1 Reverse Transcriptase, subunit A, domain 1"/>
    <property type="match status" value="1"/>
</dbReference>
<evidence type="ECO:0000256" key="2">
    <source>
        <dbReference type="ARBA" id="ARBA00022679"/>
    </source>
</evidence>
<evidence type="ECO:0000259" key="9">
    <source>
        <dbReference type="PROSITE" id="PS50994"/>
    </source>
</evidence>
<dbReference type="SUPFAM" id="SSF50630">
    <property type="entry name" value="Acid proteases"/>
    <property type="match status" value="1"/>
</dbReference>
<dbReference type="InterPro" id="IPR012337">
    <property type="entry name" value="RNaseH-like_sf"/>
</dbReference>
<dbReference type="GO" id="GO:0004519">
    <property type="term" value="F:endonuclease activity"/>
    <property type="evidence" value="ECO:0007669"/>
    <property type="project" value="UniProtKB-KW"/>
</dbReference>
<dbReference type="PANTHER" id="PTHR37984:SF5">
    <property type="entry name" value="PROTEIN NYNRIN-LIKE"/>
    <property type="match status" value="1"/>
</dbReference>
<feature type="compositionally biased region" description="Basic and acidic residues" evidence="8">
    <location>
        <begin position="1405"/>
        <end position="1414"/>
    </location>
</feature>
<feature type="domain" description="Integrase catalytic" evidence="9">
    <location>
        <begin position="2140"/>
        <end position="2307"/>
    </location>
</feature>
<organism evidence="10 11">
    <name type="scientific">Centaurea solstitialis</name>
    <name type="common">yellow star-thistle</name>
    <dbReference type="NCBI Taxonomy" id="347529"/>
    <lineage>
        <taxon>Eukaryota</taxon>
        <taxon>Viridiplantae</taxon>
        <taxon>Streptophyta</taxon>
        <taxon>Embryophyta</taxon>
        <taxon>Tracheophyta</taxon>
        <taxon>Spermatophyta</taxon>
        <taxon>Magnoliopsida</taxon>
        <taxon>eudicotyledons</taxon>
        <taxon>Gunneridae</taxon>
        <taxon>Pentapetalae</taxon>
        <taxon>asterids</taxon>
        <taxon>campanulids</taxon>
        <taxon>Asterales</taxon>
        <taxon>Asteraceae</taxon>
        <taxon>Carduoideae</taxon>
        <taxon>Cardueae</taxon>
        <taxon>Centaureinae</taxon>
        <taxon>Centaurea</taxon>
    </lineage>
</organism>
<sequence length="2420" mass="276040">MRNFETRLGQLAAEFKNRPQGSLPSDTDHPKREGKEQVKMISLRSADNLCDVVIESEPTLVDSEPTATTVPSSTVPTPDPTKIKPTTEDTPKSVPKKVQFDLQNLPFPQRVKPKNVDDQFKKFLDVFKQLHINIPLVEALEQMPSYVKFLKDILNKKRRLGEFETVALTKECSTLLTDKIPQKLKDPGSFTIPCSIGGKEVGHALCDLGARINLMPLSIFKKLGIGEARPTTVTLQLADRSITYPKGKIEDVLVKVDKFIFPADFVILDYEADRQTPIILGRPFLATGRTLIDVQKGELTMRVHDQEVTFNVFKSLKYVDTEHCMAVSLVNEDLSFDTMGWESGHCDSDLDETFKDECSEVMAAFEQLDFKGRDIQLPSIEQPPDLELKPLPSHLKYAYLAEDDKLPVIISSKLSEDQEHKLINLLKKHKKAIGWTIADIKGISPSLCQHKINLESGHPGKVQPQRRLNPVMKEVVKKEVLKWLDAGIIYPIASSDWVSPVQCVPKKGGTTVVTNEKNELIPTRIVTGWRICMEYRQLNLATKKDYFPLPFIDQMLDRLAGNEFYCFLDGYSGYNQIHIAPEDQEKTTFTCPFGTFAFRRMPFGLCNAPATFQRCMMAIFTDMIDDTIEVFMDDFSVIGSSFEVLENTELKSAENRRNCAKVGKIRYLDFPTLYCYRSVTANLLEAFEEPEREFRKRNKKTRANKVRPRALIFEMGEEAPMWTARRAAPIVPTNPITKPNLNKEIPGKLLHMIKDLTFDGKNDSNPIVHLENFMDICDLFKTEEGRDDAIRLRVFPLTLAGKARAWLRSLEPSSITTWEGLRSNFLSRFFPPSKIDKLKADIRSFQQDDGETISEAWERFKHLLNSCPSHGLTKSEEVQTFYSGLAYSSRATLDSSAGGVFMYKTPTEGYKLLEDMLIHNIDWRTDKRLQIPRMAGKISTDFDPSDEIAAVKNQQVKFERKIDELIKSVHALQVGCEECKGPHLTKDCPNRPMMTPEEVNYLNRGDYQGRWNNNRNFNPRPPGFFAPNQPNQRTEGEPRISIEDRLIQFMDAQKKINDEVGSYLRNHQSIIQNLELQVGRIAQTLAERTQGELPTQTQVNPKVENAKPMLMMAGTKSKKAWTDIYNKKYVDSDSESEPDYATDYDSEGFTISFEHLKLNDSDTSSDDENEDEDGKKGGYAEFVIPKKEKKGKEKEKEKPDKEELIYIAPIKHDPGSYSLPISCSKYKGLALIDSGAALNMMPSCFCRKMGIKKIEPTDYQYRGVNGYMTKPLGIAEAVPIRIRNFVYYTDFIIANLPKDTEIPIILGRAFLHTAQVNTDMRNQVTSMGYGENRLYFDPNGEPVRHLDEPYEDPSLTYKKAPNRPLPPHEQMGRKKTEDYPNPIQPKEISTNPGPSKKEHRKKRGNHSEGIEAKIDENRHESEFFKRWKQKDFANAKPLVWRREVCPDQHQRQRTRSSTSSVPNFRAPGGGHVFTYFGNDPTLNDRRREHYRKIVDRLASRQILVPRRVDWDLLQVMGMRNEIGAKLEKHAYDEEGSEYFICHAWERIFDFAETLYRELILEFVATFQFEEEKALDEFYQPCMSFRLGGVWHSISLVDLAVALGIYTQAEVEAPGFMEYMFASGKRRDDFDPSLSWAVLGSGNYGGNLKVKSLLSSSDRLYHRMLVNAVNARSSSEEKISTYDLWLLEQLTTDDKYPNAPYIVAMQLMKGGGYREGSRMAGGQYVTRLARHYGVLTDDAIASMTSLGEMGLIDMEQLRGMGAAAVDHLVGGDQFTWIPYPQTHEPRRRTRSTQETGEASRANEDEQPTDEAGHSGYEDLSNRLSEMQLTYGRHHQHMEYNTTEALHQANWQSGLMNRMASQFGVAPATPFAASQFWPFSDDAPPGYPTFEDWHTAVYDSASETHDLVLNWEKCHFMVQEGIMLGHLVSKRGLEVDKAKLEVIEQLPEPTTVKGIRSFLGHAGFYRRFIKDFSKITKPLCTLLQQDQEFIFSQECREAFEKLKKALVSAPIVTTPDWTLPFEVMCDARTKVIVHTDHAAIKYLISKADSKPRLIRWVLLLQEFDLEIVDRKGSNNQVADHLSRLEKIVSTAEPTEFGGHFGGQRTAAKILQSGFFWPTVFKDSHVFVKNCEACQRTGNISARNEMPLNNILEVELFDVWGIDFMGPFPNSNNNHYILVAVDYVSKWVEAVACHSNDANTVVKFLHKNIFTRFGTPRALISVEGTHFVNKIMSAVLAKYDIHHRVATAYHPQTNGLAELSNREIKGILEKVVKPHRKDWSVKLDDALWAYRTAYKTPLGMSPFKLVFGKNCHLPIELEQKAYWALRELNMSEDAEKTKMWHDRRINHRKFVEGQQMLLFNSRLNLFPGKLKSRWTGPYTVVKVSPYGTLDLLATETGEIFKVNGRRVKHFLTESAHSTPPSDV</sequence>
<dbReference type="Pfam" id="PF17917">
    <property type="entry name" value="RT_RNaseH"/>
    <property type="match status" value="1"/>
</dbReference>
<keyword evidence="6" id="KW-0378">Hydrolase</keyword>
<dbReference type="PANTHER" id="PTHR37984">
    <property type="entry name" value="PROTEIN CBG26694"/>
    <property type="match status" value="1"/>
</dbReference>
<dbReference type="InterPro" id="IPR041373">
    <property type="entry name" value="RT_RNaseH"/>
</dbReference>
<evidence type="ECO:0000256" key="6">
    <source>
        <dbReference type="ARBA" id="ARBA00022801"/>
    </source>
</evidence>
<dbReference type="InterPro" id="IPR036397">
    <property type="entry name" value="RNaseH_sf"/>
</dbReference>
<reference evidence="10" key="1">
    <citation type="submission" date="2023-03" db="EMBL/GenBank/DDBJ databases">
        <title>Chromosome-scale reference genome and RAD-based genetic map of yellow starthistle (Centaurea solstitialis) reveal putative structural variation and QTLs associated with invader traits.</title>
        <authorList>
            <person name="Reatini B."/>
            <person name="Cang F.A."/>
            <person name="Jiang Q."/>
            <person name="Mckibben M.T.W."/>
            <person name="Barker M.S."/>
            <person name="Rieseberg L.H."/>
            <person name="Dlugosch K.M."/>
        </authorList>
    </citation>
    <scope>NUCLEOTIDE SEQUENCE</scope>
    <source>
        <strain evidence="10">CAN-66</strain>
        <tissue evidence="10">Leaf</tissue>
    </source>
</reference>
<feature type="region of interest" description="Disordered" evidence="8">
    <location>
        <begin position="13"/>
        <end position="37"/>
    </location>
</feature>
<evidence type="ECO:0000313" key="10">
    <source>
        <dbReference type="EMBL" id="KAJ9552174.1"/>
    </source>
</evidence>
<keyword evidence="3" id="KW-0548">Nucleotidyltransferase</keyword>
<dbReference type="Pfam" id="PF00078">
    <property type="entry name" value="RVT_1"/>
    <property type="match status" value="1"/>
</dbReference>
<dbReference type="GO" id="GO:0015074">
    <property type="term" value="P:DNA integration"/>
    <property type="evidence" value="ECO:0007669"/>
    <property type="project" value="InterPro"/>
</dbReference>
<feature type="compositionally biased region" description="Acidic residues" evidence="8">
    <location>
        <begin position="1163"/>
        <end position="1172"/>
    </location>
</feature>
<evidence type="ECO:0000256" key="8">
    <source>
        <dbReference type="SAM" id="MobiDB-lite"/>
    </source>
</evidence>
<feature type="compositionally biased region" description="Low complexity" evidence="8">
    <location>
        <begin position="65"/>
        <end position="76"/>
    </location>
</feature>
<evidence type="ECO:0000256" key="1">
    <source>
        <dbReference type="ARBA" id="ARBA00012493"/>
    </source>
</evidence>
<evidence type="ECO:0000256" key="5">
    <source>
        <dbReference type="ARBA" id="ARBA00022759"/>
    </source>
</evidence>
<name>A0AA38T248_9ASTR</name>
<dbReference type="Pfam" id="PF03732">
    <property type="entry name" value="Retrotrans_gag"/>
    <property type="match status" value="1"/>
</dbReference>
<dbReference type="InterPro" id="IPR041588">
    <property type="entry name" value="Integrase_H2C2"/>
</dbReference>
<keyword evidence="7" id="KW-0695">RNA-directed DNA polymerase</keyword>
<evidence type="ECO:0000256" key="7">
    <source>
        <dbReference type="ARBA" id="ARBA00022918"/>
    </source>
</evidence>
<dbReference type="InterPro" id="IPR000477">
    <property type="entry name" value="RT_dom"/>
</dbReference>
<dbReference type="Pfam" id="PF13650">
    <property type="entry name" value="Asp_protease_2"/>
    <property type="match status" value="1"/>
</dbReference>
<feature type="compositionally biased region" description="Basic and acidic residues" evidence="8">
    <location>
        <begin position="1173"/>
        <end position="1198"/>
    </location>
</feature>
<dbReference type="InterPro" id="IPR050951">
    <property type="entry name" value="Retrovirus_Pol_polyprotein"/>
</dbReference>
<dbReference type="Gene3D" id="3.30.420.10">
    <property type="entry name" value="Ribonuclease H-like superfamily/Ribonuclease H"/>
    <property type="match status" value="1"/>
</dbReference>
<dbReference type="EC" id="2.7.7.49" evidence="1"/>
<dbReference type="InterPro" id="IPR043502">
    <property type="entry name" value="DNA/RNA_pol_sf"/>
</dbReference>
<dbReference type="InterPro" id="IPR021109">
    <property type="entry name" value="Peptidase_aspartic_dom_sf"/>
</dbReference>
<dbReference type="FunFam" id="3.30.70.270:FF:000020">
    <property type="entry name" value="Transposon Tf2-6 polyprotein-like Protein"/>
    <property type="match status" value="1"/>
</dbReference>
<evidence type="ECO:0000256" key="4">
    <source>
        <dbReference type="ARBA" id="ARBA00022722"/>
    </source>
</evidence>
<dbReference type="InterPro" id="IPR001584">
    <property type="entry name" value="Integrase_cat-core"/>
</dbReference>
<comment type="caution">
    <text evidence="10">The sequence shown here is derived from an EMBL/GenBank/DDBJ whole genome shotgun (WGS) entry which is preliminary data.</text>
</comment>
<dbReference type="Proteomes" id="UP001172457">
    <property type="component" value="Chromosome 4"/>
</dbReference>
<dbReference type="GO" id="GO:0016787">
    <property type="term" value="F:hydrolase activity"/>
    <property type="evidence" value="ECO:0007669"/>
    <property type="project" value="UniProtKB-KW"/>
</dbReference>
<dbReference type="InterPro" id="IPR005162">
    <property type="entry name" value="Retrotrans_gag_dom"/>
</dbReference>
<dbReference type="EMBL" id="JARYMX010000004">
    <property type="protein sequence ID" value="KAJ9552174.1"/>
    <property type="molecule type" value="Genomic_DNA"/>
</dbReference>
<dbReference type="Gene3D" id="2.40.70.10">
    <property type="entry name" value="Acid Proteases"/>
    <property type="match status" value="2"/>
</dbReference>
<dbReference type="GO" id="GO:0003964">
    <property type="term" value="F:RNA-directed DNA polymerase activity"/>
    <property type="evidence" value="ECO:0007669"/>
    <property type="project" value="UniProtKB-KW"/>
</dbReference>
<dbReference type="PROSITE" id="PS50994">
    <property type="entry name" value="INTEGRASE"/>
    <property type="match status" value="1"/>
</dbReference>
<dbReference type="Gene3D" id="1.10.340.70">
    <property type="match status" value="1"/>
</dbReference>
<gene>
    <name evidence="10" type="ORF">OSB04_016219</name>
</gene>
<feature type="region of interest" description="Disordered" evidence="8">
    <location>
        <begin position="1775"/>
        <end position="1815"/>
    </location>
</feature>